<dbReference type="PANTHER" id="PTHR34700">
    <property type="entry name" value="POTASSIUM BINDING PROTEIN KBP"/>
    <property type="match status" value="1"/>
</dbReference>
<name>A0A1C6UTZ3_9ACTN</name>
<dbReference type="SMART" id="SM00257">
    <property type="entry name" value="LysM"/>
    <property type="match status" value="1"/>
</dbReference>
<evidence type="ECO:0000313" key="6">
    <source>
        <dbReference type="EMBL" id="SCL57515.1"/>
    </source>
</evidence>
<dbReference type="EMBL" id="FMIA01000002">
    <property type="protein sequence ID" value="SCL57515.1"/>
    <property type="molecule type" value="Genomic_DNA"/>
</dbReference>
<dbReference type="STRING" id="683228.GA0070617_3548"/>
<dbReference type="Proteomes" id="UP000198937">
    <property type="component" value="Unassembled WGS sequence"/>
</dbReference>
<feature type="chain" id="PRO_5008748073" evidence="4">
    <location>
        <begin position="43"/>
        <end position="199"/>
    </location>
</feature>
<protein>
    <submittedName>
        <fullName evidence="6">LysM domain-containing protein</fullName>
    </submittedName>
</protein>
<evidence type="ECO:0000256" key="2">
    <source>
        <dbReference type="ARBA" id="ARBA00022801"/>
    </source>
</evidence>
<dbReference type="InterPro" id="IPR010618">
    <property type="entry name" value="RPF"/>
</dbReference>
<feature type="signal peptide" evidence="4">
    <location>
        <begin position="1"/>
        <end position="42"/>
    </location>
</feature>
<keyword evidence="2" id="KW-0378">Hydrolase</keyword>
<evidence type="ECO:0000259" key="5">
    <source>
        <dbReference type="PROSITE" id="PS51782"/>
    </source>
</evidence>
<keyword evidence="7" id="KW-1185">Reference proteome</keyword>
<dbReference type="CDD" id="cd00118">
    <property type="entry name" value="LysM"/>
    <property type="match status" value="1"/>
</dbReference>
<evidence type="ECO:0000256" key="4">
    <source>
        <dbReference type="SAM" id="SignalP"/>
    </source>
</evidence>
<sequence length="199" mass="20706">MATRHQSRHRALSNRRRALGTLAVGAVTGLAAVFGTAAPAQADSVNWDAIAQCESGGDWSINTGNGFFGGLQFVQSTWEAYGGLQYAPRADLATRAQQIAIAEEVLKGQGIGAWPTCGPLGGPVSSSGSSAPTEAAERDAPPASRSTDRDTYVVRSGDTLTKIAAAHDVTGGWQALYERNKDVVGDDPGLIIPGQRLSI</sequence>
<evidence type="ECO:0000256" key="1">
    <source>
        <dbReference type="ARBA" id="ARBA00010830"/>
    </source>
</evidence>
<keyword evidence="4" id="KW-0732">Signal</keyword>
<dbReference type="Gene3D" id="3.10.350.10">
    <property type="entry name" value="LysM domain"/>
    <property type="match status" value="1"/>
</dbReference>
<dbReference type="RefSeq" id="WP_091446592.1">
    <property type="nucleotide sequence ID" value="NZ_BMMJ01000013.1"/>
</dbReference>
<dbReference type="AlphaFoldDB" id="A0A1C6UTZ3"/>
<feature type="region of interest" description="Disordered" evidence="3">
    <location>
        <begin position="118"/>
        <end position="151"/>
    </location>
</feature>
<organism evidence="6 7">
    <name type="scientific">Micromonospora yangpuensis</name>
    <dbReference type="NCBI Taxonomy" id="683228"/>
    <lineage>
        <taxon>Bacteria</taxon>
        <taxon>Bacillati</taxon>
        <taxon>Actinomycetota</taxon>
        <taxon>Actinomycetes</taxon>
        <taxon>Micromonosporales</taxon>
        <taxon>Micromonosporaceae</taxon>
        <taxon>Micromonospora</taxon>
    </lineage>
</organism>
<reference evidence="6 7" key="1">
    <citation type="submission" date="2016-06" db="EMBL/GenBank/DDBJ databases">
        <authorList>
            <person name="Kjaerup R.B."/>
            <person name="Dalgaard T.S."/>
            <person name="Juul-Madsen H.R."/>
        </authorList>
    </citation>
    <scope>NUCLEOTIDE SEQUENCE [LARGE SCALE GENOMIC DNA]</scope>
    <source>
        <strain evidence="6 7">DSM 45577</strain>
    </source>
</reference>
<dbReference type="CDD" id="cd13925">
    <property type="entry name" value="RPF"/>
    <property type="match status" value="1"/>
</dbReference>
<gene>
    <name evidence="6" type="ORF">GA0070617_3548</name>
</gene>
<dbReference type="SUPFAM" id="SSF53955">
    <property type="entry name" value="Lysozyme-like"/>
    <property type="match status" value="1"/>
</dbReference>
<dbReference type="PANTHER" id="PTHR34700:SF4">
    <property type="entry name" value="PHAGE-LIKE ELEMENT PBSX PROTEIN XKDP"/>
    <property type="match status" value="1"/>
</dbReference>
<dbReference type="InterPro" id="IPR036779">
    <property type="entry name" value="LysM_dom_sf"/>
</dbReference>
<evidence type="ECO:0000313" key="7">
    <source>
        <dbReference type="Proteomes" id="UP000198937"/>
    </source>
</evidence>
<dbReference type="Pfam" id="PF01476">
    <property type="entry name" value="LysM"/>
    <property type="match status" value="1"/>
</dbReference>
<proteinExistence type="inferred from homology"/>
<dbReference type="Gene3D" id="1.10.530.10">
    <property type="match status" value="1"/>
</dbReference>
<feature type="domain" description="LysM" evidence="5">
    <location>
        <begin position="150"/>
        <end position="199"/>
    </location>
</feature>
<dbReference type="InterPro" id="IPR018392">
    <property type="entry name" value="LysM"/>
</dbReference>
<comment type="similarity">
    <text evidence="1">Belongs to the transglycosylase family. Rpf subfamily.</text>
</comment>
<evidence type="ECO:0000256" key="3">
    <source>
        <dbReference type="SAM" id="MobiDB-lite"/>
    </source>
</evidence>
<feature type="compositionally biased region" description="Basic and acidic residues" evidence="3">
    <location>
        <begin position="135"/>
        <end position="151"/>
    </location>
</feature>
<dbReference type="InterPro" id="IPR052196">
    <property type="entry name" value="Bact_Kbp"/>
</dbReference>
<dbReference type="SUPFAM" id="SSF54106">
    <property type="entry name" value="LysM domain"/>
    <property type="match status" value="1"/>
</dbReference>
<dbReference type="InterPro" id="IPR023346">
    <property type="entry name" value="Lysozyme-like_dom_sf"/>
</dbReference>
<dbReference type="GO" id="GO:0016787">
    <property type="term" value="F:hydrolase activity"/>
    <property type="evidence" value="ECO:0007669"/>
    <property type="project" value="UniProtKB-KW"/>
</dbReference>
<feature type="compositionally biased region" description="Low complexity" evidence="3">
    <location>
        <begin position="122"/>
        <end position="132"/>
    </location>
</feature>
<dbReference type="PROSITE" id="PS51782">
    <property type="entry name" value="LYSM"/>
    <property type="match status" value="1"/>
</dbReference>
<dbReference type="PROSITE" id="PS51318">
    <property type="entry name" value="TAT"/>
    <property type="match status" value="1"/>
</dbReference>
<dbReference type="OrthoDB" id="1404170at2"/>
<accession>A0A1C6UTZ3</accession>
<dbReference type="Pfam" id="PF06737">
    <property type="entry name" value="Transglycosylas"/>
    <property type="match status" value="1"/>
</dbReference>
<dbReference type="InterPro" id="IPR006311">
    <property type="entry name" value="TAT_signal"/>
</dbReference>